<organism evidence="10 11">
    <name type="scientific">Aquiluna borgnonia</name>
    <dbReference type="NCBI Taxonomy" id="2499157"/>
    <lineage>
        <taxon>Bacteria</taxon>
        <taxon>Bacillati</taxon>
        <taxon>Actinomycetota</taxon>
        <taxon>Actinomycetes</taxon>
        <taxon>Micrococcales</taxon>
        <taxon>Microbacteriaceae</taxon>
        <taxon>Luna cluster</taxon>
        <taxon>Luna-1 subcluster</taxon>
        <taxon>Aquiluna</taxon>
    </lineage>
</organism>
<dbReference type="InterPro" id="IPR016162">
    <property type="entry name" value="Ald_DH_N"/>
</dbReference>
<dbReference type="PANTHER" id="PTHR42862">
    <property type="entry name" value="DELTA-1-PYRROLINE-5-CARBOXYLATE DEHYDROGENASE 1, ISOFORM A-RELATED"/>
    <property type="match status" value="1"/>
</dbReference>
<keyword evidence="7" id="KW-0812">Transmembrane</keyword>
<dbReference type="Pfam" id="PF00171">
    <property type="entry name" value="Aldedh"/>
    <property type="match status" value="1"/>
</dbReference>
<evidence type="ECO:0000256" key="6">
    <source>
        <dbReference type="PIRSR" id="PIRSR000197-1"/>
    </source>
</evidence>
<feature type="active site" evidence="6">
    <location>
        <position position="729"/>
    </location>
</feature>
<keyword evidence="3" id="KW-0560">Oxidoreductase</keyword>
<gene>
    <name evidence="10" type="ORF">HRU87_02585</name>
</gene>
<sequence length="1158" mass="126118">MKESAWRSRRNEGEVLSLSSVSIPSIDHKAELVQSSVDLARTWVSEAAKLPTPKASQRLAGLLQDPNGLEFAVGFVDGVIRPEDKSVAAKNLYQLRSLTPKFLPAPLRALIAIGANLAPAFPFIVVPIARKVLRGMVSHLVIDASMGKLGPALRRIRASGAKLNINLLGEAVLGDLEAKRRLNKSAELLARKDVDYISLKVSATTAPHSKWAFNENVIAVIERLTPLYELAMRDGAKKFINLDMEEYHDLDLTVAVFKGLLSKPQFKNLEAGIVLQAYLPDALRAMIDLQQWASSRTLMGGAAIKVRIVKGANLPMEQVDAEMHGWPLATVGSKAEADANYKRVINYALTPERIANVKIGVAGHNLFDLAFAHNLAEVRGVKNGLDVEMLLGMAPNQAEVVRRTYSSLVLYTPVVHPQEFDVAIAYLIRRLEEGASSENFLSNAFQLSDPASFDIERQRFEKSIELMGSEVPIPNRLQDRNFDSAVVPANGFENAADTDPALARNREWAYGIISRSQTSVLGKAEVERVFIDSSEKLNRRISDARNSGKTWASLSAAQRSHKLHQVGVVLERNRGSLIEVAMSETGKTFDQADTEVSEAIDFAHYYAEAALKLEEIDGAVAKPRNVTVVTPPWNFPIAIPAGSALAALAAGSAVVFKPAGQAARCGAYLAQLMNQELPEDVLVSIQLHEDQLGSQLIGHPDVSQLILTGGFETAKLFREINPSLKLFAETSGKNSMIITPNADLDLAAKDLAYSAFGHAGQKCSAASVAILVGSVAKSKRFRRQLVDAVQSLHIAQPSDPMAQVGPVIEQPQGKLLSALTTLERGEKWLLESKSLDDSGKLWSPAIREGVLPGSPSHTVEFFGPHLAIMTARNLSDAIALQNAVDYGLTAGLHSLDAVEINDWLARVQAGNLYVNRGITGAIVQRQPFGGWKRSAIGPTAKAGGPNYLMTLTSFTSRAAKAEVEIKSKQLLQILTLAASSGLSDDELESLHRGVQSDLVAERDYFSKTSDVSGLQSELNIFRYLRSDCELRINSNASDYASWRSLISLAVLGSGTVSAFEFPARLEKPLRKLGLKLRTENDQSWLERVARSTGRFRVVGDIGEVTLGHPLANCEVALYDQEPTEAGLVELLPYFKEQAVTITAHRFGNPVRFISKLIF</sequence>
<dbReference type="InterPro" id="IPR050485">
    <property type="entry name" value="Proline_metab_enzyme"/>
</dbReference>
<feature type="active site" evidence="6">
    <location>
        <position position="763"/>
    </location>
</feature>
<dbReference type="GO" id="GO:0003700">
    <property type="term" value="F:DNA-binding transcription factor activity"/>
    <property type="evidence" value="ECO:0007669"/>
    <property type="project" value="InterPro"/>
</dbReference>
<dbReference type="EMBL" id="CP054056">
    <property type="protein sequence ID" value="QKJ25104.1"/>
    <property type="molecule type" value="Genomic_DNA"/>
</dbReference>
<dbReference type="InterPro" id="IPR029041">
    <property type="entry name" value="FAD-linked_oxidoreductase-like"/>
</dbReference>
<feature type="domain" description="Aldehyde dehydrogenase" evidence="8">
    <location>
        <begin position="532"/>
        <end position="953"/>
    </location>
</feature>
<dbReference type="PIRSF" id="PIRSF000197">
    <property type="entry name" value="Bifunct_PutA"/>
    <property type="match status" value="1"/>
</dbReference>
<comment type="pathway">
    <text evidence="1">Amino-acid degradation; L-proline degradation into L-glutamate; L-glutamate from L-proline: step 2/2.</text>
</comment>
<keyword evidence="7" id="KW-1133">Transmembrane helix</keyword>
<dbReference type="AlphaFoldDB" id="A0A7D4PX25"/>
<dbReference type="Gene3D" id="3.40.605.10">
    <property type="entry name" value="Aldehyde Dehydrogenase, Chain A, domain 1"/>
    <property type="match status" value="1"/>
</dbReference>
<dbReference type="InterPro" id="IPR002872">
    <property type="entry name" value="Proline_DH_dom"/>
</dbReference>
<dbReference type="Gene3D" id="3.20.20.220">
    <property type="match status" value="1"/>
</dbReference>
<dbReference type="GO" id="GO:0010133">
    <property type="term" value="P:L-proline catabolic process to L-glutamate"/>
    <property type="evidence" value="ECO:0007669"/>
    <property type="project" value="InterPro"/>
</dbReference>
<feature type="domain" description="Proline dehydrogenase" evidence="9">
    <location>
        <begin position="153"/>
        <end position="442"/>
    </location>
</feature>
<name>A0A7D4PX25_9MICO</name>
<dbReference type="InterPro" id="IPR015590">
    <property type="entry name" value="Aldehyde_DH_dom"/>
</dbReference>
<accession>A0A7D4PX25</accession>
<dbReference type="SUPFAM" id="SSF53720">
    <property type="entry name" value="ALDH-like"/>
    <property type="match status" value="1"/>
</dbReference>
<proteinExistence type="predicted"/>
<evidence type="ECO:0000313" key="11">
    <source>
        <dbReference type="Proteomes" id="UP000501003"/>
    </source>
</evidence>
<evidence type="ECO:0000256" key="1">
    <source>
        <dbReference type="ARBA" id="ARBA00004786"/>
    </source>
</evidence>
<dbReference type="GO" id="GO:0004657">
    <property type="term" value="F:proline dehydrogenase activity"/>
    <property type="evidence" value="ECO:0007669"/>
    <property type="project" value="InterPro"/>
</dbReference>
<evidence type="ECO:0000313" key="10">
    <source>
        <dbReference type="EMBL" id="QKJ25104.1"/>
    </source>
</evidence>
<comment type="catalytic activity">
    <reaction evidence="5">
        <text>L-glutamate 5-semialdehyde + NAD(+) + H2O = L-glutamate + NADH + 2 H(+)</text>
        <dbReference type="Rhea" id="RHEA:30235"/>
        <dbReference type="ChEBI" id="CHEBI:15377"/>
        <dbReference type="ChEBI" id="CHEBI:15378"/>
        <dbReference type="ChEBI" id="CHEBI:29985"/>
        <dbReference type="ChEBI" id="CHEBI:57540"/>
        <dbReference type="ChEBI" id="CHEBI:57945"/>
        <dbReference type="ChEBI" id="CHEBI:58066"/>
        <dbReference type="EC" id="1.2.1.88"/>
    </reaction>
</comment>
<dbReference type="InterPro" id="IPR025703">
    <property type="entry name" value="Bifunct_PutA"/>
</dbReference>
<dbReference type="PANTHER" id="PTHR42862:SF1">
    <property type="entry name" value="DELTA-1-PYRROLINE-5-CARBOXYLATE DEHYDROGENASE 2, ISOFORM A-RELATED"/>
    <property type="match status" value="1"/>
</dbReference>
<evidence type="ECO:0000256" key="7">
    <source>
        <dbReference type="SAM" id="Phobius"/>
    </source>
</evidence>
<dbReference type="InterPro" id="IPR016161">
    <property type="entry name" value="Ald_DH/histidinol_DH"/>
</dbReference>
<dbReference type="InterPro" id="IPR016160">
    <property type="entry name" value="Ald_DH_CS_CYS"/>
</dbReference>
<evidence type="ECO:0000256" key="3">
    <source>
        <dbReference type="ARBA" id="ARBA00023002"/>
    </source>
</evidence>
<dbReference type="GO" id="GO:0009898">
    <property type="term" value="C:cytoplasmic side of plasma membrane"/>
    <property type="evidence" value="ECO:0007669"/>
    <property type="project" value="TreeGrafter"/>
</dbReference>
<evidence type="ECO:0000256" key="5">
    <source>
        <dbReference type="ARBA" id="ARBA00048142"/>
    </source>
</evidence>
<dbReference type="GO" id="GO:0003842">
    <property type="term" value="F:L-glutamate gamma-semialdehyde dehydrogenase activity"/>
    <property type="evidence" value="ECO:0007669"/>
    <property type="project" value="UniProtKB-EC"/>
</dbReference>
<dbReference type="InterPro" id="IPR016163">
    <property type="entry name" value="Ald_DH_C"/>
</dbReference>
<evidence type="ECO:0000256" key="2">
    <source>
        <dbReference type="ARBA" id="ARBA00012884"/>
    </source>
</evidence>
<keyword evidence="7" id="KW-0472">Membrane</keyword>
<dbReference type="Pfam" id="PF01619">
    <property type="entry name" value="Pro_dh"/>
    <property type="match status" value="1"/>
</dbReference>
<evidence type="ECO:0000259" key="8">
    <source>
        <dbReference type="Pfam" id="PF00171"/>
    </source>
</evidence>
<keyword evidence="11" id="KW-1185">Reference proteome</keyword>
<protein>
    <recommendedName>
        <fullName evidence="2">L-glutamate gamma-semialdehyde dehydrogenase</fullName>
        <ecNumber evidence="2">1.2.1.88</ecNumber>
    </recommendedName>
</protein>
<dbReference type="KEGG" id="aqg:HRU87_02585"/>
<dbReference type="PROSITE" id="PS00070">
    <property type="entry name" value="ALDEHYDE_DEHYDR_CYS"/>
    <property type="match status" value="1"/>
</dbReference>
<evidence type="ECO:0000259" key="9">
    <source>
        <dbReference type="Pfam" id="PF01619"/>
    </source>
</evidence>
<keyword evidence="4" id="KW-0520">NAD</keyword>
<reference evidence="10 11" key="1">
    <citation type="submission" date="2020-05" db="EMBL/GenBank/DDBJ databases">
        <title>Aquirufa sp. strain 15G-AUS-rot a new Aquirufa species.</title>
        <authorList>
            <person name="Pitt A."/>
            <person name="Hahn M.W."/>
        </authorList>
    </citation>
    <scope>NUCLEOTIDE SEQUENCE [LARGE SCALE GENOMIC DNA]</scope>
    <source>
        <strain evidence="10 11">15G-AUS-rot</strain>
    </source>
</reference>
<dbReference type="EC" id="1.2.1.88" evidence="2"/>
<dbReference type="SUPFAM" id="SSF51730">
    <property type="entry name" value="FAD-linked oxidoreductase"/>
    <property type="match status" value="1"/>
</dbReference>
<dbReference type="Proteomes" id="UP000501003">
    <property type="component" value="Chromosome"/>
</dbReference>
<evidence type="ECO:0000256" key="4">
    <source>
        <dbReference type="ARBA" id="ARBA00023027"/>
    </source>
</evidence>
<feature type="transmembrane region" description="Helical" evidence="7">
    <location>
        <begin position="109"/>
        <end position="129"/>
    </location>
</feature>
<dbReference type="Gene3D" id="3.40.309.10">
    <property type="entry name" value="Aldehyde Dehydrogenase, Chain A, domain 2"/>
    <property type="match status" value="1"/>
</dbReference>